<sequence>MKSLFFNKLKNVGKKIKINSIQILMIFLLYVNLDFFKSNINVKAIHTKKNLFIPASNEIFYFKKNVLIKKRNKEKRYTHSKNKGSNIFLNLNEENDNKVEERKKKMKYPEIEEYNDEVNNNKNNDDNGDDSESHLNDQGKCKFSDLSEINKNIVEFLENKKGIKYMTKIQSQSFKPIYEGKDIIGRSETGSGKTLAFALPLVEKLYKIKTSNEKFKEENGSHEEDQRKNIYDDADNKNNNSNNNNDNNNDNNYDNFSYGKKYQNREHNKNPYILVLEPTRELSKQVENTFKEISQFYNFNIMSIYGGESYTYQENKLRKGIDILTGTPGRIIDHIEKKNLSLENIKYVVLDEADEMLNLGFTHDIERILGNINLKEAQVLLYSATTPSWIKDISSKYLKNPFCIDVVDSSNKTAKNIKHIAIKTPYDIKEKALLLEDIILVKSNGGQVIIFTRTKLEADILCSEGSFKSLSFAVLHGNIAQSTREYTMQRFRQGMFQILIATDIASRGLDISNVDLVIQCFPPNYSAVYIHRAGRTGRANKKGTSLVLYSNEDKQDLIKIEKNCGIKFNMETLPNNEQVFHCASAIASKKVQNVNKEILPFFHDTAKELINKSNSLKMDQIELISRCLAIIAKKEHIKKRSLINGLSETVTLNFINKNRKWRGEDDILYWVNKLSNELNVNTFNKILQIKIDNKDRASSFFDINENLAELFLQNFKTMSKIEYRKMFHLSVPQSLPEHVDLTIDYQPHTSRYQYRKKNYSYRRRPSYY</sequence>
<evidence type="ECO:0000256" key="3">
    <source>
        <dbReference type="ARBA" id="ARBA00022741"/>
    </source>
</evidence>
<dbReference type="GO" id="GO:0016787">
    <property type="term" value="F:hydrolase activity"/>
    <property type="evidence" value="ECO:0007669"/>
    <property type="project" value="UniProtKB-KW"/>
</dbReference>
<dbReference type="PANTHER" id="PTHR47959">
    <property type="entry name" value="ATP-DEPENDENT RNA HELICASE RHLE-RELATED"/>
    <property type="match status" value="1"/>
</dbReference>
<dbReference type="PROSITE" id="PS51194">
    <property type="entry name" value="HELICASE_CTER"/>
    <property type="match status" value="1"/>
</dbReference>
<reference evidence="12" key="1">
    <citation type="submission" date="2014-01" db="EMBL/GenBank/DDBJ databases">
        <authorList>
            <person name="Aslett M."/>
        </authorList>
    </citation>
    <scope>NUCLEOTIDE SEQUENCE</scope>
    <source>
        <strain evidence="12">CDC</strain>
    </source>
</reference>
<evidence type="ECO:0000259" key="10">
    <source>
        <dbReference type="PROSITE" id="PS51192"/>
    </source>
</evidence>
<dbReference type="GO" id="GO:0003723">
    <property type="term" value="F:RNA binding"/>
    <property type="evidence" value="ECO:0007669"/>
    <property type="project" value="UniProtKB-KW"/>
</dbReference>
<keyword evidence="4 8" id="KW-0378">Hydrolase</keyword>
<dbReference type="Pfam" id="PF08152">
    <property type="entry name" value="GUCT"/>
    <property type="match status" value="1"/>
</dbReference>
<feature type="domain" description="Helicase C-terminal" evidence="11">
    <location>
        <begin position="434"/>
        <end position="581"/>
    </location>
</feature>
<keyword evidence="3 8" id="KW-0547">Nucleotide-binding</keyword>
<dbReference type="PANTHER" id="PTHR47959:SF1">
    <property type="entry name" value="ATP-DEPENDENT RNA HELICASE DBPA"/>
    <property type="match status" value="1"/>
</dbReference>
<dbReference type="VEuPathDB" id="PlasmoDB:PRG01_0503500"/>
<feature type="compositionally biased region" description="Low complexity" evidence="9">
    <location>
        <begin position="237"/>
        <end position="255"/>
    </location>
</feature>
<comment type="similarity">
    <text evidence="1">Belongs to the DEAD box helicase family. DDX21/DDX50 subfamily.</text>
</comment>
<dbReference type="InterPro" id="IPR059027">
    <property type="entry name" value="DD_DDX21-DDX50"/>
</dbReference>
<reference evidence="12" key="2">
    <citation type="submission" date="2014-05" db="EMBL/GenBank/DDBJ databases">
        <title>The genome sequences of chimpanzee malaria parasites reveal the path to human adaptation.</title>
        <authorList>
            <person name="Otto T.D."/>
            <person name="Rayner J.C."/>
            <person name="Boehme U."/>
            <person name="Pain A."/>
            <person name="Spottiswoode N."/>
            <person name="Sanders M."/>
            <person name="Quail M."/>
            <person name="Ollomo B."/>
            <person name="Renaud F."/>
            <person name="Thomas A.W."/>
            <person name="Prugnolle F."/>
            <person name="Conway D.J."/>
            <person name="Newbold C."/>
            <person name="Berriman M."/>
        </authorList>
    </citation>
    <scope>NUCLEOTIDE SEQUENCE [LARGE SCALE GENOMIC DNA]</scope>
    <source>
        <strain evidence="12">CDC</strain>
    </source>
</reference>
<evidence type="ECO:0000313" key="13">
    <source>
        <dbReference type="Proteomes" id="UP000027581"/>
    </source>
</evidence>
<dbReference type="EMBL" id="HG810766">
    <property type="protein sequence ID" value="CDO62926.1"/>
    <property type="molecule type" value="Genomic_DNA"/>
</dbReference>
<protein>
    <recommendedName>
        <fullName evidence="2">RNA helicase</fullName>
        <ecNumber evidence="2">3.6.4.13</ecNumber>
    </recommendedName>
</protein>
<dbReference type="PhylomeDB" id="A0A060RTW5"/>
<dbReference type="Pfam" id="PF00270">
    <property type="entry name" value="DEAD"/>
    <property type="match status" value="1"/>
</dbReference>
<dbReference type="InterPro" id="IPR001650">
    <property type="entry name" value="Helicase_C-like"/>
</dbReference>
<feature type="domain" description="Helicase ATP-binding" evidence="10">
    <location>
        <begin position="174"/>
        <end position="404"/>
    </location>
</feature>
<dbReference type="GO" id="GO:0005524">
    <property type="term" value="F:ATP binding"/>
    <property type="evidence" value="ECO:0007669"/>
    <property type="project" value="UniProtKB-KW"/>
</dbReference>
<proteinExistence type="inferred from homology"/>
<feature type="region of interest" description="Disordered" evidence="9">
    <location>
        <begin position="113"/>
        <end position="139"/>
    </location>
</feature>
<dbReference type="PROSITE" id="PS51192">
    <property type="entry name" value="HELICASE_ATP_BIND_1"/>
    <property type="match status" value="1"/>
</dbReference>
<gene>
    <name evidence="12" type="ORF">PRCDC_0503600</name>
</gene>
<dbReference type="GO" id="GO:0003724">
    <property type="term" value="F:RNA helicase activity"/>
    <property type="evidence" value="ECO:0007669"/>
    <property type="project" value="UniProtKB-EC"/>
</dbReference>
<dbReference type="FunFam" id="3.40.50.300:FF:003138">
    <property type="entry name" value="DEAD-box helicase 5"/>
    <property type="match status" value="1"/>
</dbReference>
<accession>A0A060RTW5</accession>
<dbReference type="AlphaFoldDB" id="A0A060RTW5"/>
<feature type="compositionally biased region" description="Basic and acidic residues" evidence="9">
    <location>
        <begin position="214"/>
        <end position="236"/>
    </location>
</feature>
<dbReference type="Proteomes" id="UP000027581">
    <property type="component" value="Unassembled WGS sequence"/>
</dbReference>
<evidence type="ECO:0000256" key="7">
    <source>
        <dbReference type="ARBA" id="ARBA00022884"/>
    </source>
</evidence>
<dbReference type="CDD" id="cd18787">
    <property type="entry name" value="SF2_C_DEAD"/>
    <property type="match status" value="1"/>
</dbReference>
<dbReference type="PROSITE" id="PS00039">
    <property type="entry name" value="DEAD_ATP_HELICASE"/>
    <property type="match status" value="1"/>
</dbReference>
<evidence type="ECO:0000256" key="8">
    <source>
        <dbReference type="RuleBase" id="RU000492"/>
    </source>
</evidence>
<dbReference type="InterPro" id="IPR014001">
    <property type="entry name" value="Helicase_ATP-bd"/>
</dbReference>
<name>A0A060RTW5_PLARE</name>
<dbReference type="InterPro" id="IPR011545">
    <property type="entry name" value="DEAD/DEAH_box_helicase_dom"/>
</dbReference>
<dbReference type="EC" id="3.6.4.13" evidence="2"/>
<dbReference type="GO" id="GO:0005829">
    <property type="term" value="C:cytosol"/>
    <property type="evidence" value="ECO:0007669"/>
    <property type="project" value="TreeGrafter"/>
</dbReference>
<dbReference type="CDD" id="cd00268">
    <property type="entry name" value="DEADc"/>
    <property type="match status" value="1"/>
</dbReference>
<evidence type="ECO:0000256" key="2">
    <source>
        <dbReference type="ARBA" id="ARBA00012552"/>
    </source>
</evidence>
<keyword evidence="6 8" id="KW-0067">ATP-binding</keyword>
<organism evidence="12 13">
    <name type="scientific">Plasmodium reichenowi</name>
    <dbReference type="NCBI Taxonomy" id="5854"/>
    <lineage>
        <taxon>Eukaryota</taxon>
        <taxon>Sar</taxon>
        <taxon>Alveolata</taxon>
        <taxon>Apicomplexa</taxon>
        <taxon>Aconoidasida</taxon>
        <taxon>Haemosporida</taxon>
        <taxon>Plasmodiidae</taxon>
        <taxon>Plasmodium</taxon>
        <taxon>Plasmodium (Laverania)</taxon>
    </lineage>
</organism>
<keyword evidence="5 8" id="KW-0347">Helicase</keyword>
<dbReference type="SMART" id="SM00490">
    <property type="entry name" value="HELICc"/>
    <property type="match status" value="1"/>
</dbReference>
<dbReference type="InterPro" id="IPR044742">
    <property type="entry name" value="DEAD/DEAH_RhlB"/>
</dbReference>
<evidence type="ECO:0000256" key="9">
    <source>
        <dbReference type="SAM" id="MobiDB-lite"/>
    </source>
</evidence>
<feature type="region of interest" description="Disordered" evidence="9">
    <location>
        <begin position="214"/>
        <end position="259"/>
    </location>
</feature>
<dbReference type="Pfam" id="PF00271">
    <property type="entry name" value="Helicase_C"/>
    <property type="match status" value="1"/>
</dbReference>
<dbReference type="InterPro" id="IPR050079">
    <property type="entry name" value="DEAD_box_RNA_helicase"/>
</dbReference>
<evidence type="ECO:0000259" key="11">
    <source>
        <dbReference type="PROSITE" id="PS51194"/>
    </source>
</evidence>
<dbReference type="SMART" id="SM00487">
    <property type="entry name" value="DEXDc"/>
    <property type="match status" value="1"/>
</dbReference>
<evidence type="ECO:0000256" key="4">
    <source>
        <dbReference type="ARBA" id="ARBA00022801"/>
    </source>
</evidence>
<keyword evidence="13" id="KW-1185">Reference proteome</keyword>
<dbReference type="Gene3D" id="3.40.50.300">
    <property type="entry name" value="P-loop containing nucleotide triphosphate hydrolases"/>
    <property type="match status" value="2"/>
</dbReference>
<evidence type="ECO:0000256" key="6">
    <source>
        <dbReference type="ARBA" id="ARBA00022840"/>
    </source>
</evidence>
<dbReference type="Pfam" id="PF26142">
    <property type="entry name" value="DD_DDX21-DDX50"/>
    <property type="match status" value="1"/>
</dbReference>
<evidence type="ECO:0000313" key="12">
    <source>
        <dbReference type="EMBL" id="CDO62926.1"/>
    </source>
</evidence>
<dbReference type="InterPro" id="IPR012562">
    <property type="entry name" value="GUCT"/>
</dbReference>
<evidence type="ECO:0000256" key="5">
    <source>
        <dbReference type="ARBA" id="ARBA00022806"/>
    </source>
</evidence>
<dbReference type="VEuPathDB" id="PlasmoDB:PRCDC_0503600"/>
<dbReference type="InterPro" id="IPR000629">
    <property type="entry name" value="RNA-helicase_DEAD-box_CS"/>
</dbReference>
<dbReference type="SUPFAM" id="SSF52540">
    <property type="entry name" value="P-loop containing nucleoside triphosphate hydrolases"/>
    <property type="match status" value="1"/>
</dbReference>
<evidence type="ECO:0000256" key="1">
    <source>
        <dbReference type="ARBA" id="ARBA00006517"/>
    </source>
</evidence>
<keyword evidence="7" id="KW-0694">RNA-binding</keyword>
<dbReference type="InterPro" id="IPR027417">
    <property type="entry name" value="P-loop_NTPase"/>
</dbReference>